<keyword evidence="1" id="KW-0680">Restriction system</keyword>
<dbReference type="STRING" id="1002526.SAMN05216578_1144"/>
<sequence>MSSELREIWTDAGGRAPAHWSFVRFEDLLAGPKSIAVGVMYPGSHDESGVPLIKVSDVKNGAVVAEPAFRISELVNHEYRRTSLCGNELLITLVGNPGDCAIVDDSMAGWNAARALAVVRLKDPTIRPWLRYVLLSSTAKHLIDARLNTTVQKTLNLKDIRSLPIPIAPQVERNTIVETAAALEHKINVNLQINQTLEQMAQAIFKSWFVDFEPVKAKIAALEAGGSEEDALRAAMQAISGKGEAELTRLQAEQPEQYTELRTTAELFPSAMQESELGEIPEGWNVTRVNEIAEIVKGKSYKSAELEPSQTALVTLKSFNRGGGYRLDGLKEYTGKYKSQQEVMAGDLIIAYTDVTQAADVIGKPAMVIGDERYEHLVISLDVAVIRPVDSALKPYLYGLAKTDTFQYHTKAHTTGTTVLHLAKNAVPEYPLALPSKALIDAYAGQATPLFTLINEKVQESRSLESLRDTLLPKLLSGELSMPSTIDQLVAEPQRAEREAT</sequence>
<proteinExistence type="predicted"/>
<gene>
    <name evidence="3" type="ORF">SAMN05216578_1144</name>
</gene>
<dbReference type="Gene3D" id="3.90.220.20">
    <property type="entry name" value="DNA methylase specificity domains"/>
    <property type="match status" value="2"/>
</dbReference>
<name>A0A1I6C5S6_9GAMM</name>
<dbReference type="PANTHER" id="PTHR30408:SF13">
    <property type="entry name" value="TYPE I RESTRICTION ENZYME HINDI SPECIFICITY SUBUNIT"/>
    <property type="match status" value="1"/>
</dbReference>
<dbReference type="GO" id="GO:0009307">
    <property type="term" value="P:DNA restriction-modification system"/>
    <property type="evidence" value="ECO:0007669"/>
    <property type="project" value="UniProtKB-KW"/>
</dbReference>
<dbReference type="PANTHER" id="PTHR30408">
    <property type="entry name" value="TYPE-1 RESTRICTION ENZYME ECOKI SPECIFICITY PROTEIN"/>
    <property type="match status" value="1"/>
</dbReference>
<dbReference type="CDD" id="cd17256">
    <property type="entry name" value="RMtype1_S_EcoJA65PI-TRD1-CR1_like"/>
    <property type="match status" value="1"/>
</dbReference>
<dbReference type="GO" id="GO:0003677">
    <property type="term" value="F:DNA binding"/>
    <property type="evidence" value="ECO:0007669"/>
    <property type="project" value="UniProtKB-KW"/>
</dbReference>
<protein>
    <submittedName>
        <fullName evidence="3">Type I restriction enzyme, S subunit</fullName>
    </submittedName>
</protein>
<dbReference type="OrthoDB" id="9798929at2"/>
<dbReference type="RefSeq" id="WP_143084206.1">
    <property type="nucleotide sequence ID" value="NZ_FOYD01000014.1"/>
</dbReference>
<dbReference type="SUPFAM" id="SSF116734">
    <property type="entry name" value="DNA methylase specificity domain"/>
    <property type="match status" value="2"/>
</dbReference>
<dbReference type="Proteomes" id="UP000242815">
    <property type="component" value="Unassembled WGS sequence"/>
</dbReference>
<evidence type="ECO:0000313" key="3">
    <source>
        <dbReference type="EMBL" id="SFQ88523.1"/>
    </source>
</evidence>
<evidence type="ECO:0000256" key="1">
    <source>
        <dbReference type="ARBA" id="ARBA00022747"/>
    </source>
</evidence>
<dbReference type="InterPro" id="IPR052021">
    <property type="entry name" value="Type-I_RS_S_subunit"/>
</dbReference>
<reference evidence="3 4" key="1">
    <citation type="submission" date="2016-10" db="EMBL/GenBank/DDBJ databases">
        <authorList>
            <person name="de Groot N.N."/>
        </authorList>
    </citation>
    <scope>NUCLEOTIDE SEQUENCE [LARGE SCALE GENOMIC DNA]</scope>
    <source>
        <strain evidence="3 4">JCM 18415</strain>
    </source>
</reference>
<accession>A0A1I6C5S6</accession>
<evidence type="ECO:0000256" key="2">
    <source>
        <dbReference type="ARBA" id="ARBA00023125"/>
    </source>
</evidence>
<keyword evidence="2" id="KW-0238">DNA-binding</keyword>
<evidence type="ECO:0000313" key="4">
    <source>
        <dbReference type="Proteomes" id="UP000242815"/>
    </source>
</evidence>
<dbReference type="EMBL" id="FOYD01000014">
    <property type="protein sequence ID" value="SFQ88523.1"/>
    <property type="molecule type" value="Genomic_DNA"/>
</dbReference>
<dbReference type="AlphaFoldDB" id="A0A1I6C5S6"/>
<dbReference type="InterPro" id="IPR044946">
    <property type="entry name" value="Restrct_endonuc_typeI_TRD_sf"/>
</dbReference>
<organism evidence="3 4">
    <name type="scientific">Halopseudomonas formosensis</name>
    <dbReference type="NCBI Taxonomy" id="1002526"/>
    <lineage>
        <taxon>Bacteria</taxon>
        <taxon>Pseudomonadati</taxon>
        <taxon>Pseudomonadota</taxon>
        <taxon>Gammaproteobacteria</taxon>
        <taxon>Pseudomonadales</taxon>
        <taxon>Pseudomonadaceae</taxon>
        <taxon>Halopseudomonas</taxon>
    </lineage>
</organism>